<gene>
    <name evidence="1" type="ORF">PMAYCL1PPCAC_10428</name>
</gene>
<dbReference type="Proteomes" id="UP001328107">
    <property type="component" value="Unassembled WGS sequence"/>
</dbReference>
<dbReference type="AlphaFoldDB" id="A0AAN5C7E0"/>
<proteinExistence type="predicted"/>
<accession>A0AAN5C7E0</accession>
<reference evidence="2" key="1">
    <citation type="submission" date="2022-10" db="EMBL/GenBank/DDBJ databases">
        <title>Genome assembly of Pristionchus species.</title>
        <authorList>
            <person name="Yoshida K."/>
            <person name="Sommer R.J."/>
        </authorList>
    </citation>
    <scope>NUCLEOTIDE SEQUENCE [LARGE SCALE GENOMIC DNA]</scope>
    <source>
        <strain evidence="2">RS5460</strain>
    </source>
</reference>
<dbReference type="EMBL" id="BTRK01000003">
    <property type="protein sequence ID" value="GMR40233.1"/>
    <property type="molecule type" value="Genomic_DNA"/>
</dbReference>
<organism evidence="1 2">
    <name type="scientific">Pristionchus mayeri</name>
    <dbReference type="NCBI Taxonomy" id="1317129"/>
    <lineage>
        <taxon>Eukaryota</taxon>
        <taxon>Metazoa</taxon>
        <taxon>Ecdysozoa</taxon>
        <taxon>Nematoda</taxon>
        <taxon>Chromadorea</taxon>
        <taxon>Rhabditida</taxon>
        <taxon>Rhabditina</taxon>
        <taxon>Diplogasteromorpha</taxon>
        <taxon>Diplogasteroidea</taxon>
        <taxon>Neodiplogasteridae</taxon>
        <taxon>Pristionchus</taxon>
    </lineage>
</organism>
<protein>
    <submittedName>
        <fullName evidence="1">Uncharacterized protein</fullName>
    </submittedName>
</protein>
<sequence>MLNVLLNTFEHVAQQPQICENAANRIILALHYNALLEHLLDAAKQLECHVVRLQPSHRTEGAIAAGMLMHSLRTVYEMEPMAVHDAFIPMLEDIIPIVYEGTLNIFRTLHLCNPEPTPMLRERSYTF</sequence>
<keyword evidence="2" id="KW-1185">Reference proteome</keyword>
<name>A0AAN5C7E0_9BILA</name>
<evidence type="ECO:0000313" key="1">
    <source>
        <dbReference type="EMBL" id="GMR40233.1"/>
    </source>
</evidence>
<evidence type="ECO:0000313" key="2">
    <source>
        <dbReference type="Proteomes" id="UP001328107"/>
    </source>
</evidence>
<comment type="caution">
    <text evidence="1">The sequence shown here is derived from an EMBL/GenBank/DDBJ whole genome shotgun (WGS) entry which is preliminary data.</text>
</comment>